<evidence type="ECO:0000256" key="4">
    <source>
        <dbReference type="ARBA" id="ARBA00023136"/>
    </source>
</evidence>
<keyword evidence="2" id="KW-0812">Transmembrane</keyword>
<dbReference type="PANTHER" id="PTHR17920">
    <property type="entry name" value="TRANSMEMBRANE AND COILED-COIL DOMAIN-CONTAINING PROTEIN 4 TMCO4"/>
    <property type="match status" value="1"/>
</dbReference>
<sequence length="277" mass="28787">MLGGAATGVALLGGGGLYVANELDAGFAGYEAPETQPIVSTRGRLDESDPTARSGSWAFGDADAVVLFVHGLGADAESARDQAYTARLGLAAATEGSTEADALPVIGYSWASDVDWGPAKATADENAAPLADWLVRWADEDGRPVHLFAHSLGARVTGATLGELADRGRTAVLESVSLFGGAIPHDSVAEGGRYGPAIDALDAPVYNFHSREDRVLGWVYRASDRTRAVGHGGVSDAAATPPDYTDVEVTDLVADHYSYFEPETGCLPRAVGRIGLD</sequence>
<keyword evidence="4" id="KW-0472">Membrane</keyword>
<keyword evidence="3" id="KW-1133">Transmembrane helix</keyword>
<name>A0ABV4ILQ6_9EURY</name>
<evidence type="ECO:0000313" key="5">
    <source>
        <dbReference type="EMBL" id="MEZ3167483.1"/>
    </source>
</evidence>
<comment type="subcellular location">
    <subcellularLocation>
        <location evidence="1">Membrane</location>
        <topology evidence="1">Multi-pass membrane protein</topology>
    </subcellularLocation>
</comment>
<dbReference type="EMBL" id="JBEDNW010000004">
    <property type="protein sequence ID" value="MEZ3167483.1"/>
    <property type="molecule type" value="Genomic_DNA"/>
</dbReference>
<dbReference type="SUPFAM" id="SSF53474">
    <property type="entry name" value="alpha/beta-Hydrolases"/>
    <property type="match status" value="1"/>
</dbReference>
<comment type="caution">
    <text evidence="5">The sequence shown here is derived from an EMBL/GenBank/DDBJ whole genome shotgun (WGS) entry which is preliminary data.</text>
</comment>
<proteinExistence type="predicted"/>
<reference evidence="5 6" key="1">
    <citation type="submission" date="2024-06" db="EMBL/GenBank/DDBJ databases">
        <title>Halorubrum miltondacostae sp. nov., a potential PHA producer isolated from an inland solar saltern in Rio Maior, Portugal.</title>
        <authorList>
            <person name="Albuquerque L."/>
            <person name="Viver T."/>
            <person name="Barroso C."/>
            <person name="Claudino R."/>
            <person name="Galvan M."/>
            <person name="Simoes G."/>
            <person name="Lobo Da Cunha A."/>
            <person name="Egas C."/>
        </authorList>
    </citation>
    <scope>NUCLEOTIDE SEQUENCE [LARGE SCALE GENOMIC DNA]</scope>
    <source>
        <strain evidence="5 6">DSM 18646</strain>
    </source>
</reference>
<accession>A0ABV4ILQ6</accession>
<evidence type="ECO:0000256" key="3">
    <source>
        <dbReference type="ARBA" id="ARBA00022989"/>
    </source>
</evidence>
<protein>
    <submittedName>
        <fullName evidence="5">DUF726 domain-containing protein</fullName>
    </submittedName>
</protein>
<organism evidence="5 6">
    <name type="scientific">Halorubrum ejinorense</name>
    <dbReference type="NCBI Taxonomy" id="425309"/>
    <lineage>
        <taxon>Archaea</taxon>
        <taxon>Methanobacteriati</taxon>
        <taxon>Methanobacteriota</taxon>
        <taxon>Stenosarchaea group</taxon>
        <taxon>Halobacteria</taxon>
        <taxon>Halobacteriales</taxon>
        <taxon>Haloferacaceae</taxon>
        <taxon>Halorubrum</taxon>
    </lineage>
</organism>
<dbReference type="InterPro" id="IPR029058">
    <property type="entry name" value="AB_hydrolase_fold"/>
</dbReference>
<evidence type="ECO:0000256" key="1">
    <source>
        <dbReference type="ARBA" id="ARBA00004141"/>
    </source>
</evidence>
<dbReference type="InterPro" id="IPR007941">
    <property type="entry name" value="DUF726"/>
</dbReference>
<evidence type="ECO:0000256" key="2">
    <source>
        <dbReference type="ARBA" id="ARBA00022692"/>
    </source>
</evidence>
<dbReference type="RefSeq" id="WP_343776982.1">
    <property type="nucleotide sequence ID" value="NZ_BAAADQ010000002.1"/>
</dbReference>
<evidence type="ECO:0000313" key="6">
    <source>
        <dbReference type="Proteomes" id="UP001567571"/>
    </source>
</evidence>
<dbReference type="Proteomes" id="UP001567571">
    <property type="component" value="Unassembled WGS sequence"/>
</dbReference>
<dbReference type="Pfam" id="PF05277">
    <property type="entry name" value="DUF726"/>
    <property type="match status" value="1"/>
</dbReference>
<keyword evidence="6" id="KW-1185">Reference proteome</keyword>
<dbReference type="Gene3D" id="3.40.50.1820">
    <property type="entry name" value="alpha/beta hydrolase"/>
    <property type="match status" value="1"/>
</dbReference>
<dbReference type="PANTHER" id="PTHR17920:SF3">
    <property type="entry name" value="TRANSMEMBRANE AND COILED-COIL DOMAIN-CONTAINING PROTEIN 4"/>
    <property type="match status" value="1"/>
</dbReference>
<gene>
    <name evidence="5" type="ORF">ABNG02_09120</name>
</gene>